<comment type="caution">
    <text evidence="1">The sequence shown here is derived from an EMBL/GenBank/DDBJ whole genome shotgun (WGS) entry which is preliminary data.</text>
</comment>
<sequence length="191" mass="21693">MLPVQVRQKQSFRKVDTREPVVLSLAASGDLERLGSSFANHQRFLGPRGPEEPLVPYSERSVEEREALRSPSAPSLALAKPFAYSRSCPPSREQRKARMVMSFSSPLHGVESQRTSQFADFLRSKGTLPSESRRELQGTKSAAELFAEPKMSLLRTAPDRASSMLPSWSDRKTQTQMVWVGMERERWDQRR</sequence>
<gene>
    <name evidence="1" type="ORF">EVOR1521_LOCUS30412</name>
</gene>
<accession>A0AA36JN43</accession>
<reference evidence="1" key="1">
    <citation type="submission" date="2023-08" db="EMBL/GenBank/DDBJ databases">
        <authorList>
            <person name="Chen Y."/>
            <person name="Shah S."/>
            <person name="Dougan E. K."/>
            <person name="Thang M."/>
            <person name="Chan C."/>
        </authorList>
    </citation>
    <scope>NUCLEOTIDE SEQUENCE</scope>
</reference>
<dbReference type="EMBL" id="CAUJNA010003760">
    <property type="protein sequence ID" value="CAJ1409255.1"/>
    <property type="molecule type" value="Genomic_DNA"/>
</dbReference>
<organism evidence="1 2">
    <name type="scientific">Effrenium voratum</name>
    <dbReference type="NCBI Taxonomy" id="2562239"/>
    <lineage>
        <taxon>Eukaryota</taxon>
        <taxon>Sar</taxon>
        <taxon>Alveolata</taxon>
        <taxon>Dinophyceae</taxon>
        <taxon>Suessiales</taxon>
        <taxon>Symbiodiniaceae</taxon>
        <taxon>Effrenium</taxon>
    </lineage>
</organism>
<dbReference type="AlphaFoldDB" id="A0AA36JN43"/>
<protein>
    <submittedName>
        <fullName evidence="1">Uncharacterized protein</fullName>
    </submittedName>
</protein>
<keyword evidence="2" id="KW-1185">Reference proteome</keyword>
<evidence type="ECO:0000313" key="1">
    <source>
        <dbReference type="EMBL" id="CAJ1409255.1"/>
    </source>
</evidence>
<proteinExistence type="predicted"/>
<name>A0AA36JN43_9DINO</name>
<dbReference type="Proteomes" id="UP001178507">
    <property type="component" value="Unassembled WGS sequence"/>
</dbReference>
<evidence type="ECO:0000313" key="2">
    <source>
        <dbReference type="Proteomes" id="UP001178507"/>
    </source>
</evidence>